<evidence type="ECO:0000313" key="8">
    <source>
        <dbReference type="EMBL" id="KAB5592043.1"/>
    </source>
</evidence>
<feature type="transmembrane region" description="Helical" evidence="6">
    <location>
        <begin position="105"/>
        <end position="125"/>
    </location>
</feature>
<feature type="transmembrane region" description="Helical" evidence="6">
    <location>
        <begin position="33"/>
        <end position="50"/>
    </location>
</feature>
<feature type="transmembrane region" description="Helical" evidence="6">
    <location>
        <begin position="198"/>
        <end position="220"/>
    </location>
</feature>
<feature type="transmembrane region" description="Helical" evidence="6">
    <location>
        <begin position="165"/>
        <end position="186"/>
    </location>
</feature>
<dbReference type="InterPro" id="IPR011701">
    <property type="entry name" value="MFS"/>
</dbReference>
<dbReference type="SUPFAM" id="SSF103473">
    <property type="entry name" value="MFS general substrate transporter"/>
    <property type="match status" value="1"/>
</dbReference>
<sequence>MSDEKISPNNVSLESNIGAYFDPLRTRRLLRKMDWNIVPFLALLYLLSFLDRTNIGNARLAGLEADLGMKKASLQYNAALAIFFPFYVAAEIPSNMMLKRTRPSLWFAIIMVAWGLCMTFMGFVTSYHGLLVARAFLGIAEGGLFPGVTFYITMWYRRHECGLRMAIFFSAATAAGAFGGLLARGISEMDGVGGKNGWAWIFILEGLLTLVVAAIAFFVINDYPETARFLSEEERVEVVRRLREDRSALADEFGMRYFWDALKDWKIWVHMFITIGIYTPLYSFSLFLPTIIKNMGYTNSRSQLMTVPPYVAACICTIAAGKIADSHKQRGPYMIFFCLLAVCGFTMLISSSRPAVQYAGTFLAACGVYPNVPMGVAWNGNNIGGSTKRGVGLAMHVGFGNMGGVIGAFIYRAKDAPHYYPGHGTLIGTLTMSATLSLFMTTWLRRENARRDRVAAERGLPLKGEDYTPEMLAKERNDGDYASFFRYTT</sequence>
<dbReference type="PANTHER" id="PTHR43791:SF57">
    <property type="entry name" value="MAJOR FACILITATOR SUPERFAMILY (MFS) PROFILE DOMAIN-CONTAINING PROTEIN"/>
    <property type="match status" value="1"/>
</dbReference>
<name>A0A5N5QKH5_9AGAM</name>
<feature type="transmembrane region" description="Helical" evidence="6">
    <location>
        <begin position="355"/>
        <end position="378"/>
    </location>
</feature>
<keyword evidence="2" id="KW-0813">Transport</keyword>
<feature type="transmembrane region" description="Helical" evidence="6">
    <location>
        <begin position="423"/>
        <end position="444"/>
    </location>
</feature>
<organism evidence="8 9">
    <name type="scientific">Ceratobasidium theobromae</name>
    <dbReference type="NCBI Taxonomy" id="1582974"/>
    <lineage>
        <taxon>Eukaryota</taxon>
        <taxon>Fungi</taxon>
        <taxon>Dikarya</taxon>
        <taxon>Basidiomycota</taxon>
        <taxon>Agaricomycotina</taxon>
        <taxon>Agaricomycetes</taxon>
        <taxon>Cantharellales</taxon>
        <taxon>Ceratobasidiaceae</taxon>
        <taxon>Ceratobasidium</taxon>
    </lineage>
</organism>
<evidence type="ECO:0000256" key="6">
    <source>
        <dbReference type="SAM" id="Phobius"/>
    </source>
</evidence>
<dbReference type="InterPro" id="IPR036259">
    <property type="entry name" value="MFS_trans_sf"/>
</dbReference>
<feature type="domain" description="Major facilitator superfamily (MFS) profile" evidence="7">
    <location>
        <begin position="37"/>
        <end position="449"/>
    </location>
</feature>
<dbReference type="OrthoDB" id="2962993at2759"/>
<dbReference type="Gene3D" id="1.20.1250.20">
    <property type="entry name" value="MFS general substrate transporter like domains"/>
    <property type="match status" value="2"/>
</dbReference>
<comment type="subcellular location">
    <subcellularLocation>
        <location evidence="1">Membrane</location>
        <topology evidence="1">Multi-pass membrane protein</topology>
    </subcellularLocation>
</comment>
<dbReference type="FunFam" id="1.20.1250.20:FF:000068">
    <property type="entry name" value="MFS general substrate transporter"/>
    <property type="match status" value="1"/>
</dbReference>
<evidence type="ECO:0000256" key="5">
    <source>
        <dbReference type="ARBA" id="ARBA00023136"/>
    </source>
</evidence>
<reference evidence="8 9" key="1">
    <citation type="journal article" date="2019" name="Fungal Biol. Biotechnol.">
        <title>Draft genome sequence of fastidious pathogen Ceratobasidium theobromae, which causes vascular-streak dieback in Theobroma cacao.</title>
        <authorList>
            <person name="Ali S.S."/>
            <person name="Asman A."/>
            <person name="Shao J."/>
            <person name="Firmansyah A.P."/>
            <person name="Susilo A.W."/>
            <person name="Rosmana A."/>
            <person name="McMahon P."/>
            <person name="Junaid M."/>
            <person name="Guest D."/>
            <person name="Kheng T.Y."/>
            <person name="Meinhardt L.W."/>
            <person name="Bailey B.A."/>
        </authorList>
    </citation>
    <scope>NUCLEOTIDE SEQUENCE [LARGE SCALE GENOMIC DNA]</scope>
    <source>
        <strain evidence="8 9">CT2</strain>
    </source>
</reference>
<evidence type="ECO:0000256" key="4">
    <source>
        <dbReference type="ARBA" id="ARBA00022989"/>
    </source>
</evidence>
<evidence type="ECO:0000256" key="2">
    <source>
        <dbReference type="ARBA" id="ARBA00022448"/>
    </source>
</evidence>
<feature type="transmembrane region" description="Helical" evidence="6">
    <location>
        <begin position="331"/>
        <end position="349"/>
    </location>
</feature>
<dbReference type="Pfam" id="PF07690">
    <property type="entry name" value="MFS_1"/>
    <property type="match status" value="1"/>
</dbReference>
<protein>
    <submittedName>
        <fullName evidence="8">Transport protein</fullName>
    </submittedName>
</protein>
<dbReference type="FunFam" id="1.20.1250.20:FF:000034">
    <property type="entry name" value="MFS general substrate transporter"/>
    <property type="match status" value="1"/>
</dbReference>
<keyword evidence="3 6" id="KW-0812">Transmembrane</keyword>
<dbReference type="InterPro" id="IPR020846">
    <property type="entry name" value="MFS_dom"/>
</dbReference>
<keyword evidence="5 6" id="KW-0472">Membrane</keyword>
<feature type="transmembrane region" description="Helical" evidence="6">
    <location>
        <begin position="307"/>
        <end position="324"/>
    </location>
</feature>
<proteinExistence type="predicted"/>
<feature type="transmembrane region" description="Helical" evidence="6">
    <location>
        <begin position="390"/>
        <end position="411"/>
    </location>
</feature>
<dbReference type="GO" id="GO:0016020">
    <property type="term" value="C:membrane"/>
    <property type="evidence" value="ECO:0007669"/>
    <property type="project" value="UniProtKB-SubCell"/>
</dbReference>
<accession>A0A5N5QKH5</accession>
<dbReference type="AlphaFoldDB" id="A0A5N5QKH5"/>
<feature type="transmembrane region" description="Helical" evidence="6">
    <location>
        <begin position="74"/>
        <end position="93"/>
    </location>
</feature>
<comment type="caution">
    <text evidence="8">The sequence shown here is derived from an EMBL/GenBank/DDBJ whole genome shotgun (WGS) entry which is preliminary data.</text>
</comment>
<dbReference type="GO" id="GO:0022857">
    <property type="term" value="F:transmembrane transporter activity"/>
    <property type="evidence" value="ECO:0007669"/>
    <property type="project" value="InterPro"/>
</dbReference>
<dbReference type="EMBL" id="SSOP01000078">
    <property type="protein sequence ID" value="KAB5592043.1"/>
    <property type="molecule type" value="Genomic_DNA"/>
</dbReference>
<feature type="transmembrane region" description="Helical" evidence="6">
    <location>
        <begin position="265"/>
        <end position="287"/>
    </location>
</feature>
<keyword evidence="4 6" id="KW-1133">Transmembrane helix</keyword>
<evidence type="ECO:0000259" key="7">
    <source>
        <dbReference type="PROSITE" id="PS50850"/>
    </source>
</evidence>
<evidence type="ECO:0000313" key="9">
    <source>
        <dbReference type="Proteomes" id="UP000383932"/>
    </source>
</evidence>
<keyword evidence="9" id="KW-1185">Reference proteome</keyword>
<evidence type="ECO:0000256" key="1">
    <source>
        <dbReference type="ARBA" id="ARBA00004141"/>
    </source>
</evidence>
<gene>
    <name evidence="8" type="ORF">CTheo_4495</name>
</gene>
<feature type="transmembrane region" description="Helical" evidence="6">
    <location>
        <begin position="131"/>
        <end position="153"/>
    </location>
</feature>
<evidence type="ECO:0000256" key="3">
    <source>
        <dbReference type="ARBA" id="ARBA00022692"/>
    </source>
</evidence>
<dbReference type="Proteomes" id="UP000383932">
    <property type="component" value="Unassembled WGS sequence"/>
</dbReference>
<dbReference type="PROSITE" id="PS50850">
    <property type="entry name" value="MFS"/>
    <property type="match status" value="1"/>
</dbReference>
<dbReference type="PANTHER" id="PTHR43791">
    <property type="entry name" value="PERMEASE-RELATED"/>
    <property type="match status" value="1"/>
</dbReference>